<keyword evidence="3" id="KW-1185">Reference proteome</keyword>
<dbReference type="EMBL" id="CP036433">
    <property type="protein sequence ID" value="QDU96855.1"/>
    <property type="molecule type" value="Genomic_DNA"/>
</dbReference>
<evidence type="ECO:0000313" key="2">
    <source>
        <dbReference type="EMBL" id="QDU96855.1"/>
    </source>
</evidence>
<proteinExistence type="predicted"/>
<protein>
    <submittedName>
        <fullName evidence="2">Uncharacterized protein</fullName>
    </submittedName>
</protein>
<dbReference type="AlphaFoldDB" id="A0A518DYI2"/>
<reference evidence="2 3" key="1">
    <citation type="submission" date="2019-02" db="EMBL/GenBank/DDBJ databases">
        <title>Deep-cultivation of Planctomycetes and their phenomic and genomic characterization uncovers novel biology.</title>
        <authorList>
            <person name="Wiegand S."/>
            <person name="Jogler M."/>
            <person name="Boedeker C."/>
            <person name="Pinto D."/>
            <person name="Vollmers J."/>
            <person name="Rivas-Marin E."/>
            <person name="Kohn T."/>
            <person name="Peeters S.H."/>
            <person name="Heuer A."/>
            <person name="Rast P."/>
            <person name="Oberbeckmann S."/>
            <person name="Bunk B."/>
            <person name="Jeske O."/>
            <person name="Meyerdierks A."/>
            <person name="Storesund J.E."/>
            <person name="Kallscheuer N."/>
            <person name="Luecker S."/>
            <person name="Lage O.M."/>
            <person name="Pohl T."/>
            <person name="Merkel B.J."/>
            <person name="Hornburger P."/>
            <person name="Mueller R.-W."/>
            <person name="Bruemmer F."/>
            <person name="Labrenz M."/>
            <person name="Spormann A.M."/>
            <person name="Op den Camp H."/>
            <person name="Overmann J."/>
            <person name="Amann R."/>
            <person name="Jetten M.S.M."/>
            <person name="Mascher T."/>
            <person name="Medema M.H."/>
            <person name="Devos D.P."/>
            <person name="Kaster A.-K."/>
            <person name="Ovreas L."/>
            <person name="Rohde M."/>
            <person name="Galperin M.Y."/>
            <person name="Jogler C."/>
        </authorList>
    </citation>
    <scope>NUCLEOTIDE SEQUENCE [LARGE SCALE GENOMIC DNA]</scope>
    <source>
        <strain evidence="2 3">Pla85_3_4</strain>
    </source>
</reference>
<feature type="compositionally biased region" description="Basic and acidic residues" evidence="1">
    <location>
        <begin position="495"/>
        <end position="597"/>
    </location>
</feature>
<organism evidence="2 3">
    <name type="scientific">Lignipirellula cremea</name>
    <dbReference type="NCBI Taxonomy" id="2528010"/>
    <lineage>
        <taxon>Bacteria</taxon>
        <taxon>Pseudomonadati</taxon>
        <taxon>Planctomycetota</taxon>
        <taxon>Planctomycetia</taxon>
        <taxon>Pirellulales</taxon>
        <taxon>Pirellulaceae</taxon>
        <taxon>Lignipirellula</taxon>
    </lineage>
</organism>
<sequence length="597" mass="67959">MNVLVLTLALLAPTDPGNDLARAIVEAGHKKVGVVPMVLHRQGFDESSVGSLGPRSRTMAKAVYQKLIAASREGRYKGQFSVVPERTLMASFKKRNFTIDDLGDPDKLRMLADDCDCDGLTVLTRMEDEETDIRLEKAGKFADNQGGNGFNDGQNAEGFNGGQNNDRWQDDGGRTDSILVEGGLTDTQGGIANWSQTFEEALTLGKAAYMGDSFEVRRWIDGRLQNVGIDIDGDRAFGAGPNWEREHYVHMSARLPHPYAVRDFPYEIQIRANGQIRDGVPVEDKFVTELNPGENYSIRVRNNSDEDVYMALFVDGVCTLEKELLEPDQLTLGHHWYLPAHSEWHEIKGWFNIKRDYQTGRPTGQAFLNNFQIVDRQDSVAYGQGFEDNVGMITAIFYSTGYEGIPDPGVAPRALPAGLFGTGSGLEEETVIQKWGNKPRGLLLSAMTLYYRSHEELVGLQGGQNQTDFNFSRKDFVNTGNDPLQSQSGPQGQQRPDDRFNDQQRPDDRFNDQQRPDDRFNDQQRPNDRFNDQQRQDDQQRPNDRFNDQQRQDDQQRPDNRFNDQQRQDDQQRPDNRFNDQQRQDGAFEERERQFRD</sequence>
<feature type="compositionally biased region" description="Low complexity" evidence="1">
    <location>
        <begin position="485"/>
        <end position="494"/>
    </location>
</feature>
<dbReference type="Proteomes" id="UP000317648">
    <property type="component" value="Chromosome"/>
</dbReference>
<evidence type="ECO:0000313" key="3">
    <source>
        <dbReference type="Proteomes" id="UP000317648"/>
    </source>
</evidence>
<dbReference type="OrthoDB" id="282801at2"/>
<feature type="region of interest" description="Disordered" evidence="1">
    <location>
        <begin position="469"/>
        <end position="597"/>
    </location>
</feature>
<name>A0A518DYI2_9BACT</name>
<dbReference type="KEGG" id="lcre:Pla8534_46770"/>
<dbReference type="RefSeq" id="WP_145055523.1">
    <property type="nucleotide sequence ID" value="NZ_CP036433.1"/>
</dbReference>
<accession>A0A518DYI2</accession>
<evidence type="ECO:0000256" key="1">
    <source>
        <dbReference type="SAM" id="MobiDB-lite"/>
    </source>
</evidence>
<gene>
    <name evidence="2" type="ORF">Pla8534_46770</name>
</gene>